<evidence type="ECO:0000313" key="1">
    <source>
        <dbReference type="Proteomes" id="UP000887566"/>
    </source>
</evidence>
<name>A0A914W9B4_9BILA</name>
<dbReference type="Proteomes" id="UP000887566">
    <property type="component" value="Unplaced"/>
</dbReference>
<dbReference type="WBParaSite" id="PSAMB.scaffold346size55435.g4900.t1">
    <property type="protein sequence ID" value="PSAMB.scaffold346size55435.g4900.t1"/>
    <property type="gene ID" value="PSAMB.scaffold346size55435.g4900"/>
</dbReference>
<sequence>MGGGSVSIDLCTNRLSDVVIAPRRPVVNDDNDAQANAVGNTPCAGRARAYKRGRAGDASWFAQPVSRTSVGIRICCAPRTARRSLSTLRPRPTPQFIAFVANAAIALVRPPPRRPTNRTPSRRVRIPGAPCRAVRRRCSQPRSLSLPIGCLSSVGAAASTCLSPLDSCRRTSSCAVHLTVCHSH</sequence>
<keyword evidence="1" id="KW-1185">Reference proteome</keyword>
<protein>
    <submittedName>
        <fullName evidence="2">Uncharacterized protein</fullName>
    </submittedName>
</protein>
<dbReference type="AlphaFoldDB" id="A0A914W9B4"/>
<evidence type="ECO:0000313" key="2">
    <source>
        <dbReference type="WBParaSite" id="PSAMB.scaffold346size55435.g4900.t1"/>
    </source>
</evidence>
<organism evidence="1 2">
    <name type="scientific">Plectus sambesii</name>
    <dbReference type="NCBI Taxonomy" id="2011161"/>
    <lineage>
        <taxon>Eukaryota</taxon>
        <taxon>Metazoa</taxon>
        <taxon>Ecdysozoa</taxon>
        <taxon>Nematoda</taxon>
        <taxon>Chromadorea</taxon>
        <taxon>Plectida</taxon>
        <taxon>Plectina</taxon>
        <taxon>Plectoidea</taxon>
        <taxon>Plectidae</taxon>
        <taxon>Plectus</taxon>
    </lineage>
</organism>
<proteinExistence type="predicted"/>
<reference evidence="2" key="1">
    <citation type="submission" date="2022-11" db="UniProtKB">
        <authorList>
            <consortium name="WormBaseParasite"/>
        </authorList>
    </citation>
    <scope>IDENTIFICATION</scope>
</reference>
<accession>A0A914W9B4</accession>